<name>A0A091CPS8_FUKDA</name>
<evidence type="ECO:0000313" key="2">
    <source>
        <dbReference type="EMBL" id="KFO20097.1"/>
    </source>
</evidence>
<reference evidence="2 3" key="1">
    <citation type="submission" date="2013-11" db="EMBL/GenBank/DDBJ databases">
        <title>The Damaraland mole rat (Fukomys damarensis) genome and evolution of African mole rats.</title>
        <authorList>
            <person name="Gladyshev V.N."/>
            <person name="Fang X."/>
        </authorList>
    </citation>
    <scope>NUCLEOTIDE SEQUENCE [LARGE SCALE GENOMIC DNA]</scope>
    <source>
        <tissue evidence="2">Liver</tissue>
    </source>
</reference>
<accession>A0A091CPS8</accession>
<gene>
    <name evidence="2" type="ORF">H920_18521</name>
</gene>
<feature type="region of interest" description="Disordered" evidence="1">
    <location>
        <begin position="14"/>
        <end position="55"/>
    </location>
</feature>
<feature type="region of interest" description="Disordered" evidence="1">
    <location>
        <begin position="67"/>
        <end position="105"/>
    </location>
</feature>
<protein>
    <submittedName>
        <fullName evidence="2">Uncharacterized protein</fullName>
    </submittedName>
</protein>
<evidence type="ECO:0000313" key="3">
    <source>
        <dbReference type="Proteomes" id="UP000028990"/>
    </source>
</evidence>
<keyword evidence="3" id="KW-1185">Reference proteome</keyword>
<proteinExistence type="predicted"/>
<dbReference type="EMBL" id="KN124857">
    <property type="protein sequence ID" value="KFO20097.1"/>
    <property type="molecule type" value="Genomic_DNA"/>
</dbReference>
<dbReference type="Proteomes" id="UP000028990">
    <property type="component" value="Unassembled WGS sequence"/>
</dbReference>
<organism evidence="2 3">
    <name type="scientific">Fukomys damarensis</name>
    <name type="common">Damaraland mole rat</name>
    <name type="synonym">Cryptomys damarensis</name>
    <dbReference type="NCBI Taxonomy" id="885580"/>
    <lineage>
        <taxon>Eukaryota</taxon>
        <taxon>Metazoa</taxon>
        <taxon>Chordata</taxon>
        <taxon>Craniata</taxon>
        <taxon>Vertebrata</taxon>
        <taxon>Euteleostomi</taxon>
        <taxon>Mammalia</taxon>
        <taxon>Eutheria</taxon>
        <taxon>Euarchontoglires</taxon>
        <taxon>Glires</taxon>
        <taxon>Rodentia</taxon>
        <taxon>Hystricomorpha</taxon>
        <taxon>Bathyergidae</taxon>
        <taxon>Fukomys</taxon>
    </lineage>
</organism>
<dbReference type="AlphaFoldDB" id="A0A091CPS8"/>
<feature type="compositionally biased region" description="Low complexity" evidence="1">
    <location>
        <begin position="95"/>
        <end position="105"/>
    </location>
</feature>
<sequence length="137" mass="14936">MPFGVSRCRYTDFLSVPAPGPPLRERTAHRGQGTAGHRADPRFPKRRPGQGPAPHRVGRALVLSITGSGEPSNQARPWAEGAGFRTSRDFPPQPLSSGLSSRRSLYPGCWQYPSSCHWRRCTLLERGQGTAEAGDGE</sequence>
<evidence type="ECO:0000256" key="1">
    <source>
        <dbReference type="SAM" id="MobiDB-lite"/>
    </source>
</evidence>